<dbReference type="Pfam" id="PF00535">
    <property type="entry name" value="Glycos_transf_2"/>
    <property type="match status" value="1"/>
</dbReference>
<keyword evidence="2" id="KW-0808">Transferase</keyword>
<dbReference type="InterPro" id="IPR001173">
    <property type="entry name" value="Glyco_trans_2-like"/>
</dbReference>
<sequence>MLDVTVGIAAYNSAEFIEQAVESVLSQEGKSFEIIVVDDGSQDNTAELVAAIQRRDSRVRLFQKPNAGLGASRNDVIDQAKGRYIHFMDGDDYMGPNFLDAMASRADALSADVIISTYYEVSSNDLVVIERGLPKELAEYSKSFNWTEKPIVLLSRTPVWDKLYRREFIQKNAIRFIETGAEDIPFSWKTLVLAERIGTVWTPYFYYRVRKGSLTGGVSLIEDVFKAVDSAEDFLMKQPNWKRIQPYFVGRSICEIGYLLVKAREGFINNPSARDAYFGRLIEKFKNFDVEISPKIYKQLDPLYFEIYSAVQYGLSSEEMGEWFATHVSPYAQKTPKSYVLRRDASQLKAVIRVVLARLLRRG</sequence>
<evidence type="ECO:0000313" key="2">
    <source>
        <dbReference type="EMBL" id="KAA9371154.1"/>
    </source>
</evidence>
<accession>A0A5N1KA86</accession>
<comment type="caution">
    <text evidence="2">The sequence shown here is derived from an EMBL/GenBank/DDBJ whole genome shotgun (WGS) entry which is preliminary data.</text>
</comment>
<protein>
    <submittedName>
        <fullName evidence="2">Glycosyltransferase family 2 protein</fullName>
    </submittedName>
</protein>
<dbReference type="AlphaFoldDB" id="A0A5N1KA86"/>
<evidence type="ECO:0000259" key="1">
    <source>
        <dbReference type="Pfam" id="PF00535"/>
    </source>
</evidence>
<dbReference type="Gene3D" id="3.90.550.10">
    <property type="entry name" value="Spore Coat Polysaccharide Biosynthesis Protein SpsA, Chain A"/>
    <property type="match status" value="1"/>
</dbReference>
<dbReference type="InterPro" id="IPR029044">
    <property type="entry name" value="Nucleotide-diphossugar_trans"/>
</dbReference>
<name>A0A5N1KA86_9HYPH</name>
<dbReference type="SUPFAM" id="SSF53448">
    <property type="entry name" value="Nucleotide-diphospho-sugar transferases"/>
    <property type="match status" value="1"/>
</dbReference>
<evidence type="ECO:0000313" key="3">
    <source>
        <dbReference type="Proteomes" id="UP000327108"/>
    </source>
</evidence>
<gene>
    <name evidence="2" type="ORF">F3W84_01765</name>
</gene>
<dbReference type="CDD" id="cd00761">
    <property type="entry name" value="Glyco_tranf_GTA_type"/>
    <property type="match status" value="1"/>
</dbReference>
<feature type="domain" description="Glycosyltransferase 2-like" evidence="1">
    <location>
        <begin position="5"/>
        <end position="126"/>
    </location>
</feature>
<dbReference type="RefSeq" id="WP_151091256.1">
    <property type="nucleotide sequence ID" value="NZ_VYXQ01000001.1"/>
</dbReference>
<proteinExistence type="predicted"/>
<keyword evidence="3" id="KW-1185">Reference proteome</keyword>
<reference evidence="2 3" key="1">
    <citation type="submission" date="2019-09" db="EMBL/GenBank/DDBJ databases">
        <title>Biological control of the noxious weed angled onion (Allium triquetrum) thwarted by endophytic bacteria in Victoria, Australia.</title>
        <authorList>
            <person name="Tehranchian P."/>
            <person name="Adair R.J."/>
            <person name="Van T.H."/>
            <person name="Morrison P.D."/>
            <person name="Williams H."/>
            <person name="Lawrie A.C."/>
        </authorList>
    </citation>
    <scope>NUCLEOTIDE SEQUENCE [LARGE SCALE GENOMIC DNA]</scope>
    <source>
        <strain evidence="2 3">RPTAtOch1</strain>
    </source>
</reference>
<dbReference type="GO" id="GO:0016758">
    <property type="term" value="F:hexosyltransferase activity"/>
    <property type="evidence" value="ECO:0007669"/>
    <property type="project" value="UniProtKB-ARBA"/>
</dbReference>
<dbReference type="PANTHER" id="PTHR22916:SF3">
    <property type="entry name" value="UDP-GLCNAC:BETAGAL BETA-1,3-N-ACETYLGLUCOSAMINYLTRANSFERASE-LIKE PROTEIN 1"/>
    <property type="match status" value="1"/>
</dbReference>
<dbReference type="Proteomes" id="UP000327108">
    <property type="component" value="Unassembled WGS sequence"/>
</dbReference>
<dbReference type="PANTHER" id="PTHR22916">
    <property type="entry name" value="GLYCOSYLTRANSFERASE"/>
    <property type="match status" value="1"/>
</dbReference>
<organism evidence="2 3">
    <name type="scientific">Ochrobactrum quorumnocens</name>
    <dbReference type="NCBI Taxonomy" id="271865"/>
    <lineage>
        <taxon>Bacteria</taxon>
        <taxon>Pseudomonadati</taxon>
        <taxon>Pseudomonadota</taxon>
        <taxon>Alphaproteobacteria</taxon>
        <taxon>Hyphomicrobiales</taxon>
        <taxon>Brucellaceae</taxon>
        <taxon>Brucella/Ochrobactrum group</taxon>
        <taxon>Ochrobactrum</taxon>
    </lineage>
</organism>
<dbReference type="EMBL" id="VYXQ01000001">
    <property type="protein sequence ID" value="KAA9371154.1"/>
    <property type="molecule type" value="Genomic_DNA"/>
</dbReference>